<protein>
    <submittedName>
        <fullName evidence="2">Uncharacterized protein</fullName>
    </submittedName>
</protein>
<sequence>MNEVYGERKNIYLCKMLILLDIDGVMVPANSWRKPEFLDDGFPVFSNGATKALQKLISETSANILLTTSHKSKYSIDKWREIFLLRGIDVQSIDVLPENTLGLNRREEIMKWIDIQKVHSHYIIIDDDKSLNALPGFVKANLLQTSGSIGLTEYQVEEVLEKISDMA</sequence>
<dbReference type="AlphaFoldDB" id="A0A497TX09"/>
<evidence type="ECO:0000313" key="1">
    <source>
        <dbReference type="EMBL" id="PKW20311.1"/>
    </source>
</evidence>
<keyword evidence="3" id="KW-1185">Reference proteome</keyword>
<organism evidence="2 4">
    <name type="scientific">Flavobacterium lindanitolerans</name>
    <dbReference type="NCBI Taxonomy" id="428988"/>
    <lineage>
        <taxon>Bacteria</taxon>
        <taxon>Pseudomonadati</taxon>
        <taxon>Bacteroidota</taxon>
        <taxon>Flavobacteriia</taxon>
        <taxon>Flavobacteriales</taxon>
        <taxon>Flavobacteriaceae</taxon>
        <taxon>Flavobacterium</taxon>
    </lineage>
</organism>
<reference evidence="1 3" key="1">
    <citation type="submission" date="2017-12" db="EMBL/GenBank/DDBJ databases">
        <title>Genomic Encyclopedia of Type Strains, Phase III (KMG-III): the genomes of soil and plant-associated and newly described type strains.</title>
        <authorList>
            <person name="Whitman W."/>
        </authorList>
    </citation>
    <scope>NUCLEOTIDE SEQUENCE [LARGE SCALE GENOMIC DNA]</scope>
    <source>
        <strain evidence="1 3">IP-10</strain>
    </source>
</reference>
<name>A0A497TX09_9FLAO</name>
<reference evidence="2 4" key="2">
    <citation type="submission" date="2018-10" db="EMBL/GenBank/DDBJ databases">
        <title>Genomic Encyclopedia of Archaeal and Bacterial Type Strains, Phase II (KMG-II): from individual species to whole genera.</title>
        <authorList>
            <person name="Goeker M."/>
        </authorList>
    </citation>
    <scope>NUCLEOTIDE SEQUENCE [LARGE SCALE GENOMIC DNA]</scope>
    <source>
        <strain evidence="2 4">DSM 21886</strain>
    </source>
</reference>
<gene>
    <name evidence="1" type="ORF">B0G92_3023</name>
    <name evidence="2" type="ORF">CLV50_3005</name>
</gene>
<dbReference type="RefSeq" id="WP_245867898.1">
    <property type="nucleotide sequence ID" value="NZ_PJND01000010.1"/>
</dbReference>
<dbReference type="EMBL" id="RCCB01000014">
    <property type="protein sequence ID" value="RLJ23731.1"/>
    <property type="molecule type" value="Genomic_DNA"/>
</dbReference>
<dbReference type="Proteomes" id="UP000233767">
    <property type="component" value="Unassembled WGS sequence"/>
</dbReference>
<evidence type="ECO:0000313" key="3">
    <source>
        <dbReference type="Proteomes" id="UP000233767"/>
    </source>
</evidence>
<proteinExistence type="predicted"/>
<dbReference type="Pfam" id="PF18143">
    <property type="entry name" value="HAD_SAK_2"/>
    <property type="match status" value="1"/>
</dbReference>
<dbReference type="Proteomes" id="UP000275027">
    <property type="component" value="Unassembled WGS sequence"/>
</dbReference>
<dbReference type="EMBL" id="PJND01000010">
    <property type="protein sequence ID" value="PKW20311.1"/>
    <property type="molecule type" value="Genomic_DNA"/>
</dbReference>
<accession>A0A497TX09</accession>
<evidence type="ECO:0000313" key="2">
    <source>
        <dbReference type="EMBL" id="RLJ23731.1"/>
    </source>
</evidence>
<evidence type="ECO:0000313" key="4">
    <source>
        <dbReference type="Proteomes" id="UP000275027"/>
    </source>
</evidence>
<comment type="caution">
    <text evidence="2">The sequence shown here is derived from an EMBL/GenBank/DDBJ whole genome shotgun (WGS) entry which is preliminary data.</text>
</comment>